<feature type="domain" description="N-acetyltransferase" evidence="3">
    <location>
        <begin position="3"/>
        <end position="152"/>
    </location>
</feature>
<dbReference type="PROSITE" id="PS51186">
    <property type="entry name" value="GNAT"/>
    <property type="match status" value="1"/>
</dbReference>
<dbReference type="Pfam" id="PF00583">
    <property type="entry name" value="Acetyltransf_1"/>
    <property type="match status" value="1"/>
</dbReference>
<keyword evidence="4" id="KW-0689">Ribosomal protein</keyword>
<keyword evidence="4" id="KW-0687">Ribonucleoprotein</keyword>
<dbReference type="AlphaFoldDB" id="A0A7G5FHI4"/>
<dbReference type="GO" id="GO:0008080">
    <property type="term" value="F:N-acetyltransferase activity"/>
    <property type="evidence" value="ECO:0007669"/>
    <property type="project" value="InterPro"/>
</dbReference>
<dbReference type="RefSeq" id="WP_182386890.1">
    <property type="nucleotide sequence ID" value="NZ_CP059833.1"/>
</dbReference>
<evidence type="ECO:0000256" key="2">
    <source>
        <dbReference type="ARBA" id="ARBA00023315"/>
    </source>
</evidence>
<dbReference type="SUPFAM" id="SSF55729">
    <property type="entry name" value="Acyl-CoA N-acyltransferases (Nat)"/>
    <property type="match status" value="1"/>
</dbReference>
<protein>
    <submittedName>
        <fullName evidence="4">Ribosomal protein S18-alanine N-acetyltransferase</fullName>
    </submittedName>
</protein>
<proteinExistence type="predicted"/>
<reference evidence="4 5" key="1">
    <citation type="submission" date="2020-07" db="EMBL/GenBank/DDBJ databases">
        <title>non toxigenic Corynebacterium sp. nov from a clinical source.</title>
        <authorList>
            <person name="Bernier A.-M."/>
            <person name="Bernard K."/>
        </authorList>
    </citation>
    <scope>NUCLEOTIDE SEQUENCE [LARGE SCALE GENOMIC DNA]</scope>
    <source>
        <strain evidence="5">NML 93-0612</strain>
    </source>
</reference>
<dbReference type="InterPro" id="IPR006464">
    <property type="entry name" value="AcTrfase_RimI/Ard1"/>
</dbReference>
<gene>
    <name evidence="4" type="primary">rimI</name>
    <name evidence="4" type="ORF">HW450_04995</name>
</gene>
<dbReference type="InterPro" id="IPR016181">
    <property type="entry name" value="Acyl_CoA_acyltransferase"/>
</dbReference>
<evidence type="ECO:0000256" key="1">
    <source>
        <dbReference type="ARBA" id="ARBA00022679"/>
    </source>
</evidence>
<evidence type="ECO:0000313" key="4">
    <source>
        <dbReference type="EMBL" id="QMV86075.1"/>
    </source>
</evidence>
<dbReference type="GO" id="GO:0005840">
    <property type="term" value="C:ribosome"/>
    <property type="evidence" value="ECO:0007669"/>
    <property type="project" value="UniProtKB-KW"/>
</dbReference>
<dbReference type="InterPro" id="IPR050832">
    <property type="entry name" value="Bact_Acetyltransf"/>
</dbReference>
<dbReference type="InterPro" id="IPR000182">
    <property type="entry name" value="GNAT_dom"/>
</dbReference>
<name>A0A7G5FHI4_9CORY</name>
<dbReference type="PANTHER" id="PTHR43877">
    <property type="entry name" value="AMINOALKYLPHOSPHONATE N-ACETYLTRANSFERASE-RELATED-RELATED"/>
    <property type="match status" value="1"/>
</dbReference>
<dbReference type="Proteomes" id="UP000515570">
    <property type="component" value="Chromosome"/>
</dbReference>
<organism evidence="4 5">
    <name type="scientific">Corynebacterium hindlerae</name>
    <dbReference type="NCBI Taxonomy" id="699041"/>
    <lineage>
        <taxon>Bacteria</taxon>
        <taxon>Bacillati</taxon>
        <taxon>Actinomycetota</taxon>
        <taxon>Actinomycetes</taxon>
        <taxon>Mycobacteriales</taxon>
        <taxon>Corynebacteriaceae</taxon>
        <taxon>Corynebacterium</taxon>
    </lineage>
</organism>
<sequence length="157" mass="17780">MTWEVRRLTPGDAARCAELERVLFAGDDPWPASAFEAEFAQPNNFYIGIDLDGQLVGYAGLSLLGRLQDPEFEIHTIGVDPQHHRKGIGAELMDQLMHAADTYGGPVFLEVRTDNDPAIRMYEKYGFVQLGLRKNYYQPSGADAYTMRREPKKKEQE</sequence>
<keyword evidence="2" id="KW-0012">Acyltransferase</keyword>
<evidence type="ECO:0000313" key="5">
    <source>
        <dbReference type="Proteomes" id="UP000515570"/>
    </source>
</evidence>
<keyword evidence="5" id="KW-1185">Reference proteome</keyword>
<accession>A0A7G5FHI4</accession>
<dbReference type="NCBIfam" id="TIGR01575">
    <property type="entry name" value="rimI"/>
    <property type="match status" value="1"/>
</dbReference>
<dbReference type="Gene3D" id="3.40.630.30">
    <property type="match status" value="1"/>
</dbReference>
<dbReference type="EMBL" id="CP059833">
    <property type="protein sequence ID" value="QMV86075.1"/>
    <property type="molecule type" value="Genomic_DNA"/>
</dbReference>
<keyword evidence="1 4" id="KW-0808">Transferase</keyword>
<evidence type="ECO:0000259" key="3">
    <source>
        <dbReference type="PROSITE" id="PS51186"/>
    </source>
</evidence>
<dbReference type="CDD" id="cd04301">
    <property type="entry name" value="NAT_SF"/>
    <property type="match status" value="1"/>
</dbReference>